<organism evidence="1 2">
    <name type="scientific">Nicrophorus vespilloides</name>
    <name type="common">Boreal carrion beetle</name>
    <dbReference type="NCBI Taxonomy" id="110193"/>
    <lineage>
        <taxon>Eukaryota</taxon>
        <taxon>Metazoa</taxon>
        <taxon>Ecdysozoa</taxon>
        <taxon>Arthropoda</taxon>
        <taxon>Hexapoda</taxon>
        <taxon>Insecta</taxon>
        <taxon>Pterygota</taxon>
        <taxon>Neoptera</taxon>
        <taxon>Endopterygota</taxon>
        <taxon>Coleoptera</taxon>
        <taxon>Polyphaga</taxon>
        <taxon>Staphyliniformia</taxon>
        <taxon>Silphidae</taxon>
        <taxon>Nicrophorinae</taxon>
        <taxon>Nicrophorus</taxon>
    </lineage>
</organism>
<proteinExistence type="predicted"/>
<gene>
    <name evidence="2" type="primary">LOC108565835</name>
</gene>
<dbReference type="GeneID" id="108565835"/>
<evidence type="ECO:0000313" key="1">
    <source>
        <dbReference type="Proteomes" id="UP000695000"/>
    </source>
</evidence>
<reference evidence="2" key="1">
    <citation type="submission" date="2025-08" db="UniProtKB">
        <authorList>
            <consortium name="RefSeq"/>
        </authorList>
    </citation>
    <scope>IDENTIFICATION</scope>
    <source>
        <tissue evidence="2">Whole Larva</tissue>
    </source>
</reference>
<dbReference type="Pfam" id="PF06585">
    <property type="entry name" value="JHBP"/>
    <property type="match status" value="1"/>
</dbReference>
<dbReference type="Proteomes" id="UP000695000">
    <property type="component" value="Unplaced"/>
</dbReference>
<protein>
    <submittedName>
        <fullName evidence="2">Uncharacterized protein LOC108565835 isoform X1</fullName>
    </submittedName>
</protein>
<dbReference type="Gene3D" id="3.15.10.30">
    <property type="entry name" value="Haemolymph juvenile hormone binding protein"/>
    <property type="match status" value="1"/>
</dbReference>
<evidence type="ECO:0000313" key="2">
    <source>
        <dbReference type="RefSeq" id="XP_017780970.1"/>
    </source>
</evidence>
<dbReference type="RefSeq" id="XP_017780970.1">
    <property type="nucleotide sequence ID" value="XM_017925481.1"/>
</dbReference>
<keyword evidence="1" id="KW-1185">Reference proteome</keyword>
<sequence length="113" mass="13075">MKFDGTGPIEVYATQLILDLEVKTNIIHQNGDNYFQQVHRDIDITTDGILHMDLYKLYSGNTKISKIMNDVINDNSSYMFELLVPILENYFDSVLDKALNNFFETYTSDELLP</sequence>
<accession>A0ABM1N2C0</accession>
<dbReference type="InterPro" id="IPR010562">
    <property type="entry name" value="Haemolymph_juvenile_hormone-bd"/>
</dbReference>
<dbReference type="InterPro" id="IPR038606">
    <property type="entry name" value="To_sf"/>
</dbReference>
<name>A0ABM1N2C0_NICVS</name>